<evidence type="ECO:0000313" key="3">
    <source>
        <dbReference type="Proteomes" id="UP001163255"/>
    </source>
</evidence>
<proteinExistence type="predicted"/>
<gene>
    <name evidence="2" type="ORF">NX720_14090</name>
</gene>
<feature type="transmembrane region" description="Helical" evidence="1">
    <location>
        <begin position="32"/>
        <end position="50"/>
    </location>
</feature>
<feature type="transmembrane region" description="Helical" evidence="1">
    <location>
        <begin position="62"/>
        <end position="85"/>
    </location>
</feature>
<sequence>MKQQYLKNFLAAISLTMTASFAWGLAPGFAGFLIAAALTGVQASAMLYMPSKLKDAISAENGLGITVYGLTIVSALLLSVVASVATLSAGDSDGSALRQKRASLQQRIDVFIEHDRVTQAGQLQEQLDSLPVPSVTPLQEFGGRVQTVTGIEGNTVINTVIVGIGLLLDLTVLLMGVNLVPSPELQNRSLSGAGVQPEQVNQEAEAIRQVPPSPEVLAVFQAISDGVIHAPTVRSVRELLKCSQRQAQLVAANCRQIEKQLPLI</sequence>
<keyword evidence="3" id="KW-1185">Reference proteome</keyword>
<keyword evidence="1" id="KW-0812">Transmembrane</keyword>
<dbReference type="Proteomes" id="UP001163255">
    <property type="component" value="Chromosome"/>
</dbReference>
<keyword evidence="1" id="KW-1133">Transmembrane helix</keyword>
<feature type="transmembrane region" description="Helical" evidence="1">
    <location>
        <begin position="156"/>
        <end position="180"/>
    </location>
</feature>
<dbReference type="RefSeq" id="WP_262595441.1">
    <property type="nucleotide sequence ID" value="NZ_CP103300.1"/>
</dbReference>
<protein>
    <recommendedName>
        <fullName evidence="4">MotA/TolQ/ExbB proton channel domain-containing protein</fullName>
    </recommendedName>
</protein>
<evidence type="ECO:0008006" key="4">
    <source>
        <dbReference type="Google" id="ProtNLM"/>
    </source>
</evidence>
<name>A0ABY6GPP6_9GAMM</name>
<accession>A0ABY6GPP6</accession>
<dbReference type="EMBL" id="CP103300">
    <property type="protein sequence ID" value="UYM14041.1"/>
    <property type="molecule type" value="Genomic_DNA"/>
</dbReference>
<keyword evidence="1" id="KW-0472">Membrane</keyword>
<evidence type="ECO:0000313" key="2">
    <source>
        <dbReference type="EMBL" id="UYM14041.1"/>
    </source>
</evidence>
<organism evidence="2 3">
    <name type="scientific">Endozoicomonas euniceicola</name>
    <dbReference type="NCBI Taxonomy" id="1234143"/>
    <lineage>
        <taxon>Bacteria</taxon>
        <taxon>Pseudomonadati</taxon>
        <taxon>Pseudomonadota</taxon>
        <taxon>Gammaproteobacteria</taxon>
        <taxon>Oceanospirillales</taxon>
        <taxon>Endozoicomonadaceae</taxon>
        <taxon>Endozoicomonas</taxon>
    </lineage>
</organism>
<evidence type="ECO:0000256" key="1">
    <source>
        <dbReference type="SAM" id="Phobius"/>
    </source>
</evidence>
<reference evidence="2" key="1">
    <citation type="submission" date="2022-10" db="EMBL/GenBank/DDBJ databases">
        <title>Completed Genome Sequence of two octocoral isolated bacterium, Endozoicomonas euniceicola EF212T and Endozoicomonas gorgoniicola PS125T.</title>
        <authorList>
            <person name="Chiou Y.-J."/>
            <person name="Chen Y.-H."/>
        </authorList>
    </citation>
    <scope>NUCLEOTIDE SEQUENCE</scope>
    <source>
        <strain evidence="2">EF212</strain>
    </source>
</reference>